<evidence type="ECO:0000256" key="2">
    <source>
        <dbReference type="SAM" id="SignalP"/>
    </source>
</evidence>
<dbReference type="EMBL" id="LFYT02000009">
    <property type="protein sequence ID" value="PVE42980.1"/>
    <property type="molecule type" value="Genomic_DNA"/>
</dbReference>
<dbReference type="OrthoDB" id="9807574at2"/>
<dbReference type="STRING" id="1293045.H663_01390"/>
<evidence type="ECO:0000313" key="3">
    <source>
        <dbReference type="EMBL" id="PVE42980.1"/>
    </source>
</evidence>
<comment type="caution">
    <text evidence="3">The sequence shown here is derived from an EMBL/GenBank/DDBJ whole genome shotgun (WGS) entry which is preliminary data.</text>
</comment>
<accession>A0A2T7UE38</accession>
<dbReference type="InterPro" id="IPR005618">
    <property type="entry name" value="OMPW"/>
</dbReference>
<evidence type="ECO:0000256" key="1">
    <source>
        <dbReference type="ARBA" id="ARBA00004442"/>
    </source>
</evidence>
<gene>
    <name evidence="3" type="ORF">H663_009575</name>
</gene>
<dbReference type="PANTHER" id="PTHR36920:SF1">
    <property type="entry name" value="OUTER MEMBRANE PROTEIN W"/>
    <property type="match status" value="1"/>
</dbReference>
<feature type="chain" id="PRO_5015425951" description="OmpW family protein" evidence="2">
    <location>
        <begin position="23"/>
        <end position="222"/>
    </location>
</feature>
<organism evidence="3 4">
    <name type="scientific">Limnohabitans planktonicus II-D5</name>
    <dbReference type="NCBI Taxonomy" id="1293045"/>
    <lineage>
        <taxon>Bacteria</taxon>
        <taxon>Pseudomonadati</taxon>
        <taxon>Pseudomonadota</taxon>
        <taxon>Betaproteobacteria</taxon>
        <taxon>Burkholderiales</taxon>
        <taxon>Comamonadaceae</taxon>
        <taxon>Limnohabitans</taxon>
    </lineage>
</organism>
<evidence type="ECO:0000313" key="4">
    <source>
        <dbReference type="Proteomes" id="UP000037507"/>
    </source>
</evidence>
<dbReference type="Proteomes" id="UP000037507">
    <property type="component" value="Unassembled WGS sequence"/>
</dbReference>
<dbReference type="GO" id="GO:0055085">
    <property type="term" value="P:transmembrane transport"/>
    <property type="evidence" value="ECO:0007669"/>
    <property type="project" value="TreeGrafter"/>
</dbReference>
<sequence length="222" mass="23399">MKKTIKFVALSGMLMAGSIASAQSAGTWMGRLGGTQITPQVQSDNMTAPSFPNTKTDVGGDSQLGGGITYMYTDNISIDIPLALPFSHKLYGAGSLAGAGQIGSVKALPFTVFGQYRFNKANASFRPYLGLGLTYAYFFDEKGSGVLTAMTNPGGSATKLSIQSKLAVTPQVGFSVALNEKWLLDASFSKTYLKTRTSLSTGQTIDTTLNPDTISLGIGMKF</sequence>
<dbReference type="Gene3D" id="2.40.160.20">
    <property type="match status" value="1"/>
</dbReference>
<dbReference type="Pfam" id="PF03922">
    <property type="entry name" value="OmpW"/>
    <property type="match status" value="1"/>
</dbReference>
<dbReference type="PANTHER" id="PTHR36920">
    <property type="match status" value="1"/>
</dbReference>
<dbReference type="GO" id="GO:0009279">
    <property type="term" value="C:cell outer membrane"/>
    <property type="evidence" value="ECO:0007669"/>
    <property type="project" value="UniProtKB-SubCell"/>
</dbReference>
<reference evidence="3" key="1">
    <citation type="submission" date="2017-04" db="EMBL/GenBank/DDBJ databases">
        <title>Unexpected and diverse lifestyles within the genus Limnohabitans.</title>
        <authorList>
            <person name="Kasalicky V."/>
            <person name="Mehrshad M."/>
            <person name="Andrei S.-A."/>
            <person name="Salcher M."/>
            <person name="Kratochvilova H."/>
            <person name="Simek K."/>
            <person name="Ghai R."/>
        </authorList>
    </citation>
    <scope>NUCLEOTIDE SEQUENCE [LARGE SCALE GENOMIC DNA]</scope>
    <source>
        <strain evidence="3">II-D5</strain>
    </source>
</reference>
<proteinExistence type="predicted"/>
<dbReference type="SUPFAM" id="SSF56925">
    <property type="entry name" value="OMPA-like"/>
    <property type="match status" value="1"/>
</dbReference>
<feature type="signal peptide" evidence="2">
    <location>
        <begin position="1"/>
        <end position="22"/>
    </location>
</feature>
<name>A0A2T7UE38_9BURK</name>
<dbReference type="AlphaFoldDB" id="A0A2T7UE38"/>
<dbReference type="InterPro" id="IPR011250">
    <property type="entry name" value="OMP/PagP_B-barrel"/>
</dbReference>
<keyword evidence="2" id="KW-0732">Signal</keyword>
<comment type="subcellular location">
    <subcellularLocation>
        <location evidence="1">Cell outer membrane</location>
    </subcellularLocation>
</comment>
<protein>
    <recommendedName>
        <fullName evidence="5">OmpW family protein</fullName>
    </recommendedName>
</protein>
<evidence type="ECO:0008006" key="5">
    <source>
        <dbReference type="Google" id="ProtNLM"/>
    </source>
</evidence>
<keyword evidence="4" id="KW-1185">Reference proteome</keyword>